<dbReference type="InterPro" id="IPR036249">
    <property type="entry name" value="Thioredoxin-like_sf"/>
</dbReference>
<dbReference type="SUPFAM" id="SSF52833">
    <property type="entry name" value="Thioredoxin-like"/>
    <property type="match status" value="1"/>
</dbReference>
<accession>A0ABP3K125</accession>
<protein>
    <submittedName>
        <fullName evidence="1">DsbA family protein</fullName>
    </submittedName>
</protein>
<reference evidence="2" key="1">
    <citation type="journal article" date="2019" name="Int. J. Syst. Evol. Microbiol.">
        <title>The Global Catalogue of Microorganisms (GCM) 10K type strain sequencing project: providing services to taxonomists for standard genome sequencing and annotation.</title>
        <authorList>
            <consortium name="The Broad Institute Genomics Platform"/>
            <consortium name="The Broad Institute Genome Sequencing Center for Infectious Disease"/>
            <person name="Wu L."/>
            <person name="Ma J."/>
        </authorList>
    </citation>
    <scope>NUCLEOTIDE SEQUENCE [LARGE SCALE GENOMIC DNA]</scope>
    <source>
        <strain evidence="2">JCM 14162</strain>
    </source>
</reference>
<dbReference type="RefSeq" id="WP_229953746.1">
    <property type="nucleotide sequence ID" value="NZ_BAAAEM010000002.1"/>
</dbReference>
<evidence type="ECO:0000313" key="2">
    <source>
        <dbReference type="Proteomes" id="UP001500713"/>
    </source>
</evidence>
<name>A0ABP3K125_9SPHN</name>
<proteinExistence type="predicted"/>
<dbReference type="Proteomes" id="UP001500713">
    <property type="component" value="Unassembled WGS sequence"/>
</dbReference>
<evidence type="ECO:0000313" key="1">
    <source>
        <dbReference type="EMBL" id="GAA0469006.1"/>
    </source>
</evidence>
<comment type="caution">
    <text evidence="1">The sequence shown here is derived from an EMBL/GenBank/DDBJ whole genome shotgun (WGS) entry which is preliminary data.</text>
</comment>
<sequence>MSRRFTYIYDTFCGWCRGAHPTIAALIESGAEVEMLHLHLFQGANAHRMADGFGKVALAHDKRVAGLSGQDFDQRYVDQVLQSPTEVLDSTFTAWAAGLVHDHGPATEVALAHNLQNQRYIDGVSAQNRSAVEAAIIRFGVTAALEEGAQTAGQSAARARATLASLNLRGVPQLILEENGQRSALSIADFYKSPTAVTALAS</sequence>
<organism evidence="1 2">
    <name type="scientific">Parasphingorhabdus litoris</name>
    <dbReference type="NCBI Taxonomy" id="394733"/>
    <lineage>
        <taxon>Bacteria</taxon>
        <taxon>Pseudomonadati</taxon>
        <taxon>Pseudomonadota</taxon>
        <taxon>Alphaproteobacteria</taxon>
        <taxon>Sphingomonadales</taxon>
        <taxon>Sphingomonadaceae</taxon>
        <taxon>Parasphingorhabdus</taxon>
    </lineage>
</organism>
<gene>
    <name evidence="1" type="ORF">GCM10009096_07420</name>
</gene>
<dbReference type="EMBL" id="BAAAEM010000002">
    <property type="protein sequence ID" value="GAA0469006.1"/>
    <property type="molecule type" value="Genomic_DNA"/>
</dbReference>
<dbReference type="Gene3D" id="3.40.30.10">
    <property type="entry name" value="Glutaredoxin"/>
    <property type="match status" value="1"/>
</dbReference>
<keyword evidence="2" id="KW-1185">Reference proteome</keyword>